<dbReference type="Proteomes" id="UP000823388">
    <property type="component" value="Chromosome 3K"/>
</dbReference>
<evidence type="ECO:0000313" key="2">
    <source>
        <dbReference type="Proteomes" id="UP000823388"/>
    </source>
</evidence>
<sequence>MTPNIRPKNKPISNITKPQQNKLHLLPELNLLARSTNCLFFSSRSFSCAFRTKTFSLFSLDSRSLICFSSAISNVLLLNSQTALWRSKLINVVFSGSYHT</sequence>
<name>A0A8T0UZB8_PANVG</name>
<reference evidence="1" key="1">
    <citation type="submission" date="2020-05" db="EMBL/GenBank/DDBJ databases">
        <title>WGS assembly of Panicum virgatum.</title>
        <authorList>
            <person name="Lovell J.T."/>
            <person name="Jenkins J."/>
            <person name="Shu S."/>
            <person name="Juenger T.E."/>
            <person name="Schmutz J."/>
        </authorList>
    </citation>
    <scope>NUCLEOTIDE SEQUENCE</scope>
    <source>
        <strain evidence="1">AP13</strain>
    </source>
</reference>
<accession>A0A8T0UZB8</accession>
<dbReference type="EMBL" id="CM029041">
    <property type="protein sequence ID" value="KAG2628120.1"/>
    <property type="molecule type" value="Genomic_DNA"/>
</dbReference>
<gene>
    <name evidence="1" type="ORF">PVAP13_3KG228483</name>
</gene>
<comment type="caution">
    <text evidence="1">The sequence shown here is derived from an EMBL/GenBank/DDBJ whole genome shotgun (WGS) entry which is preliminary data.</text>
</comment>
<keyword evidence="2" id="KW-1185">Reference proteome</keyword>
<organism evidence="1 2">
    <name type="scientific">Panicum virgatum</name>
    <name type="common">Blackwell switchgrass</name>
    <dbReference type="NCBI Taxonomy" id="38727"/>
    <lineage>
        <taxon>Eukaryota</taxon>
        <taxon>Viridiplantae</taxon>
        <taxon>Streptophyta</taxon>
        <taxon>Embryophyta</taxon>
        <taxon>Tracheophyta</taxon>
        <taxon>Spermatophyta</taxon>
        <taxon>Magnoliopsida</taxon>
        <taxon>Liliopsida</taxon>
        <taxon>Poales</taxon>
        <taxon>Poaceae</taxon>
        <taxon>PACMAD clade</taxon>
        <taxon>Panicoideae</taxon>
        <taxon>Panicodae</taxon>
        <taxon>Paniceae</taxon>
        <taxon>Panicinae</taxon>
        <taxon>Panicum</taxon>
        <taxon>Panicum sect. Hiantes</taxon>
    </lineage>
</organism>
<dbReference type="AlphaFoldDB" id="A0A8T0UZB8"/>
<proteinExistence type="predicted"/>
<protein>
    <submittedName>
        <fullName evidence="1">Uncharacterized protein</fullName>
    </submittedName>
</protein>
<evidence type="ECO:0000313" key="1">
    <source>
        <dbReference type="EMBL" id="KAG2628120.1"/>
    </source>
</evidence>